<organism evidence="1 2">
    <name type="scientific">Desulfosporosinus metallidurans</name>
    <dbReference type="NCBI Taxonomy" id="1888891"/>
    <lineage>
        <taxon>Bacteria</taxon>
        <taxon>Bacillati</taxon>
        <taxon>Bacillota</taxon>
        <taxon>Clostridia</taxon>
        <taxon>Eubacteriales</taxon>
        <taxon>Desulfitobacteriaceae</taxon>
        <taxon>Desulfosporosinus</taxon>
    </lineage>
</organism>
<accession>A0A1Q8QGH5</accession>
<protein>
    <submittedName>
        <fullName evidence="1">Uncharacterized protein</fullName>
    </submittedName>
</protein>
<dbReference type="Gene3D" id="2.60.40.1080">
    <property type="match status" value="1"/>
</dbReference>
<name>A0A1Q8QGH5_9FIRM</name>
<proteinExistence type="predicted"/>
<keyword evidence="2" id="KW-1185">Reference proteome</keyword>
<sequence>MAFEKGESITINGVSNTAIISDASDKPSYYDDKYIRTATELKTGDCISYQNKTWFVISQEDKSEKSYRAKMRRSNYKVKAVLEEVLHEFDAILETVSVSIDGGKFLDTVAGKITVTLPTDTFSDKIEVNIRFIKLGYVWKVVGVDRSQKGLNIIHAEKDLIGADDDMGNEIANKNLIAVWSINVSDGNRKVNVGMDYTYTPTVLKNGLEYTGATLMWQSSDVSIATVLDGVVHGVAVGFVAISVSMAVNPSVRLDLNIEIAEKIPDVITYKMYKANLDGTSKDYTTFTILQGSTMLFGMEKYINGVLGANDTYTFTLNPNGVPSGNYVYTVLDSNSVKIQNKLMSTLKLILTATSDQSGQYITQNIQLKGLY</sequence>
<dbReference type="AlphaFoldDB" id="A0A1Q8QGH5"/>
<reference evidence="1 2" key="1">
    <citation type="submission" date="2016-09" db="EMBL/GenBank/DDBJ databases">
        <title>Complete genome of Desulfosporosinus sp. OL.</title>
        <authorList>
            <person name="Mardanov A."/>
            <person name="Beletsky A."/>
            <person name="Panova A."/>
            <person name="Karnachuk O."/>
            <person name="Ravin N."/>
        </authorList>
    </citation>
    <scope>NUCLEOTIDE SEQUENCE [LARGE SCALE GENOMIC DNA]</scope>
    <source>
        <strain evidence="1 2">OL</strain>
    </source>
</reference>
<comment type="caution">
    <text evidence="1">The sequence shown here is derived from an EMBL/GenBank/DDBJ whole genome shotgun (WGS) entry which is preliminary data.</text>
</comment>
<dbReference type="InterPro" id="IPR008964">
    <property type="entry name" value="Invasin/intimin_cell_adhesion"/>
</dbReference>
<dbReference type="EMBL" id="MLBF01000077">
    <property type="protein sequence ID" value="OLN26453.1"/>
    <property type="molecule type" value="Genomic_DNA"/>
</dbReference>
<evidence type="ECO:0000313" key="2">
    <source>
        <dbReference type="Proteomes" id="UP000186102"/>
    </source>
</evidence>
<dbReference type="SUPFAM" id="SSF49373">
    <property type="entry name" value="Invasin/intimin cell-adhesion fragments"/>
    <property type="match status" value="1"/>
</dbReference>
<dbReference type="STRING" id="1888891.DSOL_4987"/>
<evidence type="ECO:0000313" key="1">
    <source>
        <dbReference type="EMBL" id="OLN26453.1"/>
    </source>
</evidence>
<dbReference type="Proteomes" id="UP000186102">
    <property type="component" value="Unassembled WGS sequence"/>
</dbReference>
<gene>
    <name evidence="1" type="ORF">DSOL_4987</name>
</gene>